<dbReference type="AlphaFoldDB" id="A0A4Y2MNX3"/>
<sequence>MTRTTPELAPSPLQTSALHQRKSFGHYVRFSVHLAPYTADLRWNRVSKLRSSSPEVETLPQRPPRHEAHVQSAVLTYETLYRIKQQIALICNLSLKSNQEFNPLCIGFTCNKIR</sequence>
<proteinExistence type="predicted"/>
<gene>
    <name evidence="1" type="ORF">AVEN_181688_1</name>
</gene>
<organism evidence="1 2">
    <name type="scientific">Araneus ventricosus</name>
    <name type="common">Orbweaver spider</name>
    <name type="synonym">Epeira ventricosa</name>
    <dbReference type="NCBI Taxonomy" id="182803"/>
    <lineage>
        <taxon>Eukaryota</taxon>
        <taxon>Metazoa</taxon>
        <taxon>Ecdysozoa</taxon>
        <taxon>Arthropoda</taxon>
        <taxon>Chelicerata</taxon>
        <taxon>Arachnida</taxon>
        <taxon>Araneae</taxon>
        <taxon>Araneomorphae</taxon>
        <taxon>Entelegynae</taxon>
        <taxon>Araneoidea</taxon>
        <taxon>Araneidae</taxon>
        <taxon>Araneus</taxon>
    </lineage>
</organism>
<evidence type="ECO:0000313" key="2">
    <source>
        <dbReference type="Proteomes" id="UP000499080"/>
    </source>
</evidence>
<accession>A0A4Y2MNX3</accession>
<comment type="caution">
    <text evidence="1">The sequence shown here is derived from an EMBL/GenBank/DDBJ whole genome shotgun (WGS) entry which is preliminary data.</text>
</comment>
<dbReference type="Proteomes" id="UP000499080">
    <property type="component" value="Unassembled WGS sequence"/>
</dbReference>
<protein>
    <submittedName>
        <fullName evidence="1">Uncharacterized protein</fullName>
    </submittedName>
</protein>
<name>A0A4Y2MNX3_ARAVE</name>
<evidence type="ECO:0000313" key="1">
    <source>
        <dbReference type="EMBL" id="GBN28353.1"/>
    </source>
</evidence>
<dbReference type="EMBL" id="BGPR01007631">
    <property type="protein sequence ID" value="GBN28353.1"/>
    <property type="molecule type" value="Genomic_DNA"/>
</dbReference>
<reference evidence="1 2" key="1">
    <citation type="journal article" date="2019" name="Sci. Rep.">
        <title>Orb-weaving spider Araneus ventricosus genome elucidates the spidroin gene catalogue.</title>
        <authorList>
            <person name="Kono N."/>
            <person name="Nakamura H."/>
            <person name="Ohtoshi R."/>
            <person name="Moran D.A.P."/>
            <person name="Shinohara A."/>
            <person name="Yoshida Y."/>
            <person name="Fujiwara M."/>
            <person name="Mori M."/>
            <person name="Tomita M."/>
            <person name="Arakawa K."/>
        </authorList>
    </citation>
    <scope>NUCLEOTIDE SEQUENCE [LARGE SCALE GENOMIC DNA]</scope>
</reference>
<keyword evidence="2" id="KW-1185">Reference proteome</keyword>